<dbReference type="EMBL" id="PUEV01000066">
    <property type="protein sequence ID" value="PQM51524.1"/>
    <property type="molecule type" value="Genomic_DNA"/>
</dbReference>
<feature type="domain" description="DUF4333" evidence="1">
    <location>
        <begin position="26"/>
        <end position="99"/>
    </location>
</feature>
<dbReference type="RefSeq" id="WP_105295347.1">
    <property type="nucleotide sequence ID" value="NZ_CP092430.2"/>
</dbReference>
<dbReference type="Pfam" id="PF14230">
    <property type="entry name" value="DUF4333"/>
    <property type="match status" value="1"/>
</dbReference>
<evidence type="ECO:0000259" key="1">
    <source>
        <dbReference type="Pfam" id="PF14230"/>
    </source>
</evidence>
<name>A0A9X7IM64_9MYCO</name>
<reference evidence="2 3" key="1">
    <citation type="submission" date="2018-02" db="EMBL/GenBank/DDBJ databases">
        <title>Draft genome sequence of Mycobacterium virginiense isolated from mud of a swine farm in Japan.</title>
        <authorList>
            <person name="Ohya K."/>
        </authorList>
    </citation>
    <scope>NUCLEOTIDE SEQUENCE [LARGE SCALE GENOMIC DNA]</scope>
    <source>
        <strain evidence="2 3">GF75</strain>
    </source>
</reference>
<protein>
    <submittedName>
        <fullName evidence="2">DUF4333 domain-containing protein</fullName>
    </submittedName>
</protein>
<sequence length="107" mass="11224">MLIAAGLTGLLALGVLLVLVLRGTVGGSGPVELDVLKAQDGVRQVLTDPINGYGRDNVTNVRCNNGVNPTVRKGTSFSCVVTVDGAQRRVLVEFTDDAGTYAVDRPR</sequence>
<keyword evidence="3" id="KW-1185">Reference proteome</keyword>
<organism evidence="2 3">
    <name type="scientific">Mycolicibacter virginiensis</name>
    <dbReference type="NCBI Taxonomy" id="1795032"/>
    <lineage>
        <taxon>Bacteria</taxon>
        <taxon>Bacillati</taxon>
        <taxon>Actinomycetota</taxon>
        <taxon>Actinomycetes</taxon>
        <taxon>Mycobacteriales</taxon>
        <taxon>Mycobacteriaceae</taxon>
        <taxon>Mycolicibacter</taxon>
    </lineage>
</organism>
<dbReference type="InterPro" id="IPR025637">
    <property type="entry name" value="DUF4333"/>
</dbReference>
<dbReference type="Proteomes" id="UP000237911">
    <property type="component" value="Unassembled WGS sequence"/>
</dbReference>
<dbReference type="AlphaFoldDB" id="A0A9X7IM64"/>
<evidence type="ECO:0000313" key="3">
    <source>
        <dbReference type="Proteomes" id="UP000237911"/>
    </source>
</evidence>
<evidence type="ECO:0000313" key="2">
    <source>
        <dbReference type="EMBL" id="PQM51524.1"/>
    </source>
</evidence>
<gene>
    <name evidence="2" type="ORF">C5U48_14605</name>
</gene>
<accession>A0A9X7IM64</accession>
<proteinExistence type="predicted"/>
<comment type="caution">
    <text evidence="2">The sequence shown here is derived from an EMBL/GenBank/DDBJ whole genome shotgun (WGS) entry which is preliminary data.</text>
</comment>